<gene>
    <name evidence="1" type="ORF">DR999_PMT12076</name>
</gene>
<evidence type="ECO:0000313" key="1">
    <source>
        <dbReference type="EMBL" id="TFK05293.1"/>
    </source>
</evidence>
<comment type="caution">
    <text evidence="1">The sequence shown here is derived from an EMBL/GenBank/DDBJ whole genome shotgun (WGS) entry which is preliminary data.</text>
</comment>
<accession>A0A4D9ECS6</accession>
<dbReference type="EMBL" id="QXTE01000117">
    <property type="protein sequence ID" value="TFK05293.1"/>
    <property type="molecule type" value="Genomic_DNA"/>
</dbReference>
<proteinExistence type="predicted"/>
<protein>
    <submittedName>
        <fullName evidence="1">Brefeldin A-inhibited guanine nucleotide-exchange protein 1</fullName>
    </submittedName>
</protein>
<name>A0A4D9ECS6_9SAUR</name>
<keyword evidence="2" id="KW-1185">Reference proteome</keyword>
<reference evidence="1 2" key="1">
    <citation type="submission" date="2019-04" db="EMBL/GenBank/DDBJ databases">
        <title>Draft genome of the big-headed turtle Platysternon megacephalum.</title>
        <authorList>
            <person name="Gong S."/>
        </authorList>
    </citation>
    <scope>NUCLEOTIDE SEQUENCE [LARGE SCALE GENOMIC DNA]</scope>
    <source>
        <strain evidence="1">DO16091913</strain>
        <tissue evidence="1">Muscle</tissue>
    </source>
</reference>
<sequence>MWFTKEVSKVTHEMTKFNCQLEENNASNKICWAKCIEMNNNSQGTRNPQVRDFLLSVVSGYSHRLLVSVVSAEFTFSFAKHRGTINFKIIFLCENSVPTTVT</sequence>
<dbReference type="Proteomes" id="UP000297703">
    <property type="component" value="Unassembled WGS sequence"/>
</dbReference>
<organism evidence="1 2">
    <name type="scientific">Platysternon megacephalum</name>
    <name type="common">big-headed turtle</name>
    <dbReference type="NCBI Taxonomy" id="55544"/>
    <lineage>
        <taxon>Eukaryota</taxon>
        <taxon>Metazoa</taxon>
        <taxon>Chordata</taxon>
        <taxon>Craniata</taxon>
        <taxon>Vertebrata</taxon>
        <taxon>Euteleostomi</taxon>
        <taxon>Archelosauria</taxon>
        <taxon>Testudinata</taxon>
        <taxon>Testudines</taxon>
        <taxon>Cryptodira</taxon>
        <taxon>Durocryptodira</taxon>
        <taxon>Testudinoidea</taxon>
        <taxon>Platysternidae</taxon>
        <taxon>Platysternon</taxon>
    </lineage>
</organism>
<dbReference type="AlphaFoldDB" id="A0A4D9ECS6"/>
<evidence type="ECO:0000313" key="2">
    <source>
        <dbReference type="Proteomes" id="UP000297703"/>
    </source>
</evidence>
<reference evidence="1 2" key="2">
    <citation type="submission" date="2019-04" db="EMBL/GenBank/DDBJ databases">
        <title>The genome sequence of big-headed turtle.</title>
        <authorList>
            <person name="Gong S."/>
        </authorList>
    </citation>
    <scope>NUCLEOTIDE SEQUENCE [LARGE SCALE GENOMIC DNA]</scope>
    <source>
        <strain evidence="1">DO16091913</strain>
        <tissue evidence="1">Muscle</tissue>
    </source>
</reference>